<proteinExistence type="predicted"/>
<feature type="non-terminal residue" evidence="2">
    <location>
        <position position="1"/>
    </location>
</feature>
<protein>
    <recommendedName>
        <fullName evidence="1">C2 domain-containing protein</fullName>
    </recommendedName>
</protein>
<dbReference type="Pfam" id="PF23028">
    <property type="entry name" value="YbjQ_3"/>
    <property type="match status" value="1"/>
</dbReference>
<dbReference type="GO" id="GO:0010828">
    <property type="term" value="P:positive regulation of D-glucose transmembrane transport"/>
    <property type="evidence" value="ECO:0007669"/>
    <property type="project" value="TreeGrafter"/>
</dbReference>
<evidence type="ECO:0000313" key="3">
    <source>
        <dbReference type="Proteomes" id="UP000759131"/>
    </source>
</evidence>
<dbReference type="GO" id="GO:0072659">
    <property type="term" value="P:protein localization to plasma membrane"/>
    <property type="evidence" value="ECO:0007669"/>
    <property type="project" value="TreeGrafter"/>
</dbReference>
<dbReference type="EMBL" id="CAJPIZ010019329">
    <property type="protein sequence ID" value="CAG2116902.1"/>
    <property type="molecule type" value="Genomic_DNA"/>
</dbReference>
<dbReference type="PANTHER" id="PTHR37412">
    <property type="entry name" value="C2 DOMAIN-CONTAINING PROTEIN 5"/>
    <property type="match status" value="1"/>
</dbReference>
<reference evidence="2" key="1">
    <citation type="submission" date="2020-11" db="EMBL/GenBank/DDBJ databases">
        <authorList>
            <person name="Tran Van P."/>
        </authorList>
    </citation>
    <scope>NUCLEOTIDE SEQUENCE</scope>
</reference>
<dbReference type="GO" id="GO:0090314">
    <property type="term" value="P:positive regulation of protein targeting to membrane"/>
    <property type="evidence" value="ECO:0007669"/>
    <property type="project" value="TreeGrafter"/>
</dbReference>
<dbReference type="GO" id="GO:0031340">
    <property type="term" value="P:positive regulation of vesicle fusion"/>
    <property type="evidence" value="ECO:0007669"/>
    <property type="project" value="TreeGrafter"/>
</dbReference>
<name>A0A7R9Q918_9ACAR</name>
<accession>A0A7R9Q918</accession>
<dbReference type="AlphaFoldDB" id="A0A7R9Q918"/>
<evidence type="ECO:0000313" key="2">
    <source>
        <dbReference type="EMBL" id="CAD7637105.1"/>
    </source>
</evidence>
<dbReference type="OrthoDB" id="419768at2759"/>
<organism evidence="2">
    <name type="scientific">Medioppia subpectinata</name>
    <dbReference type="NCBI Taxonomy" id="1979941"/>
    <lineage>
        <taxon>Eukaryota</taxon>
        <taxon>Metazoa</taxon>
        <taxon>Ecdysozoa</taxon>
        <taxon>Arthropoda</taxon>
        <taxon>Chelicerata</taxon>
        <taxon>Arachnida</taxon>
        <taxon>Acari</taxon>
        <taxon>Acariformes</taxon>
        <taxon>Sarcoptiformes</taxon>
        <taxon>Oribatida</taxon>
        <taxon>Brachypylina</taxon>
        <taxon>Oppioidea</taxon>
        <taxon>Oppiidae</taxon>
        <taxon>Medioppia</taxon>
    </lineage>
</organism>
<dbReference type="Proteomes" id="UP000759131">
    <property type="component" value="Unassembled WGS sequence"/>
</dbReference>
<dbReference type="GO" id="GO:0005544">
    <property type="term" value="F:calcium-dependent phospholipid binding"/>
    <property type="evidence" value="ECO:0007669"/>
    <property type="project" value="InterPro"/>
</dbReference>
<dbReference type="GO" id="GO:0065002">
    <property type="term" value="P:intracellular protein transmembrane transport"/>
    <property type="evidence" value="ECO:0007669"/>
    <property type="project" value="TreeGrafter"/>
</dbReference>
<dbReference type="GO" id="GO:0005886">
    <property type="term" value="C:plasma membrane"/>
    <property type="evidence" value="ECO:0007669"/>
    <property type="project" value="TreeGrafter"/>
</dbReference>
<keyword evidence="3" id="KW-1185">Reference proteome</keyword>
<dbReference type="InterPro" id="IPR038983">
    <property type="entry name" value="C2CD5"/>
</dbReference>
<dbReference type="EMBL" id="OC873904">
    <property type="protein sequence ID" value="CAD7637105.1"/>
    <property type="molecule type" value="Genomic_DNA"/>
</dbReference>
<dbReference type="GO" id="GO:0005509">
    <property type="term" value="F:calcium ion binding"/>
    <property type="evidence" value="ECO:0007669"/>
    <property type="project" value="TreeGrafter"/>
</dbReference>
<sequence length="298" mass="32631">MNVQVSFGENMLIAVATGTGAFLSPLLPPSPPKISSGKGIQCAKLSEIQGLITESIARNREHYNIAANTNQSQNGVKVEDKDDDNDDSSDVLMDICTNPKIDLNNGNKESCVLLEVDDTEDADIISLMIDSDVPKGYEVCNSEGLPGMQSQMVCNLQMFSQVYRAKLTSIKQFGHQFDWVIQSLFVKFRRLIPCCLTDLKFRVDLPEADLVQITVVGTAIGIGPPIKPIAKTIRKHTESGDTELMFTIDAIGEQKTTEQNVQNISSTGAPYHTATNEHFGIELTPLSYVPSGQIDCYL</sequence>
<gene>
    <name evidence="2" type="ORF">OSB1V03_LOCUS16857</name>
</gene>
<evidence type="ECO:0000259" key="1">
    <source>
        <dbReference type="Pfam" id="PF23028"/>
    </source>
</evidence>
<feature type="domain" description="C2" evidence="1">
    <location>
        <begin position="134"/>
        <end position="221"/>
    </location>
</feature>
<dbReference type="PANTHER" id="PTHR37412:SF2">
    <property type="entry name" value="C2 DOMAIN-CONTAINING PROTEIN 5"/>
    <property type="match status" value="1"/>
</dbReference>
<dbReference type="InterPro" id="IPR056430">
    <property type="entry name" value="C2CD5_YbjQ-like_dom"/>
</dbReference>